<accession>A0A1A9UND4</accession>
<keyword evidence="2" id="KW-1185">Reference proteome</keyword>
<dbReference type="STRING" id="7395.A0A1A9UND4"/>
<dbReference type="Proteomes" id="UP000078200">
    <property type="component" value="Unassembled WGS sequence"/>
</dbReference>
<protein>
    <recommendedName>
        <fullName evidence="3">Ig-like domain-containing protein</fullName>
    </recommendedName>
</protein>
<dbReference type="Gene3D" id="2.60.40.10">
    <property type="entry name" value="Immunoglobulins"/>
    <property type="match status" value="1"/>
</dbReference>
<dbReference type="AlphaFoldDB" id="A0A1A9UND4"/>
<sequence length="107" mass="12075">MSGSQAVACESPLSEVQTAVGLEVALPCDLMPNNMMTDKVQLVIWYREGTDKPIYTVRKQIVLPLDSKKKTIVKPYYRAWQALKTILDKNNFEHNLAMQDICGSSKE</sequence>
<reference evidence="1" key="1">
    <citation type="submission" date="2020-05" db="UniProtKB">
        <authorList>
            <consortium name="EnsemblMetazoa"/>
        </authorList>
    </citation>
    <scope>IDENTIFICATION</scope>
    <source>
        <strain evidence="1">TTRI</strain>
    </source>
</reference>
<evidence type="ECO:0000313" key="2">
    <source>
        <dbReference type="Proteomes" id="UP000078200"/>
    </source>
</evidence>
<evidence type="ECO:0000313" key="1">
    <source>
        <dbReference type="EnsemblMetazoa" id="GAUT010252-PA"/>
    </source>
</evidence>
<dbReference type="InterPro" id="IPR013783">
    <property type="entry name" value="Ig-like_fold"/>
</dbReference>
<name>A0A1A9UND4_GLOAU</name>
<proteinExistence type="predicted"/>
<dbReference type="EnsemblMetazoa" id="GAUT010252-RA">
    <property type="protein sequence ID" value="GAUT010252-PA"/>
    <property type="gene ID" value="GAUT010252"/>
</dbReference>
<dbReference type="VEuPathDB" id="VectorBase:GAUT010252"/>
<evidence type="ECO:0008006" key="3">
    <source>
        <dbReference type="Google" id="ProtNLM"/>
    </source>
</evidence>
<organism evidence="1 2">
    <name type="scientific">Glossina austeni</name>
    <name type="common">Savannah tsetse fly</name>
    <dbReference type="NCBI Taxonomy" id="7395"/>
    <lineage>
        <taxon>Eukaryota</taxon>
        <taxon>Metazoa</taxon>
        <taxon>Ecdysozoa</taxon>
        <taxon>Arthropoda</taxon>
        <taxon>Hexapoda</taxon>
        <taxon>Insecta</taxon>
        <taxon>Pterygota</taxon>
        <taxon>Neoptera</taxon>
        <taxon>Endopterygota</taxon>
        <taxon>Diptera</taxon>
        <taxon>Brachycera</taxon>
        <taxon>Muscomorpha</taxon>
        <taxon>Hippoboscoidea</taxon>
        <taxon>Glossinidae</taxon>
        <taxon>Glossina</taxon>
    </lineage>
</organism>